<dbReference type="PANTHER" id="PTHR16199:SF4">
    <property type="entry name" value="CONDENSIN-2 COMPLEX SUBUNIT G2"/>
    <property type="match status" value="1"/>
</dbReference>
<dbReference type="PANTHER" id="PTHR16199">
    <property type="entry name" value="CONDENSIN-2 COMPLEX SUBUNIT G2"/>
    <property type="match status" value="1"/>
</dbReference>
<dbReference type="WBParaSite" id="TCONS_00002323.p1">
    <property type="protein sequence ID" value="TCONS_00002323.p1"/>
    <property type="gene ID" value="XLOC_002184"/>
</dbReference>
<dbReference type="GO" id="GO:0005634">
    <property type="term" value="C:nucleus"/>
    <property type="evidence" value="ECO:0007669"/>
    <property type="project" value="TreeGrafter"/>
</dbReference>
<dbReference type="STRING" id="6248.A0A0K0EQ61"/>
<evidence type="ECO:0000313" key="1">
    <source>
        <dbReference type="Proteomes" id="UP000035681"/>
    </source>
</evidence>
<dbReference type="Proteomes" id="UP000035681">
    <property type="component" value="Unplaced"/>
</dbReference>
<organism evidence="2">
    <name type="scientific">Strongyloides stercoralis</name>
    <name type="common">Threadworm</name>
    <dbReference type="NCBI Taxonomy" id="6248"/>
    <lineage>
        <taxon>Eukaryota</taxon>
        <taxon>Metazoa</taxon>
        <taxon>Ecdysozoa</taxon>
        <taxon>Nematoda</taxon>
        <taxon>Chromadorea</taxon>
        <taxon>Rhabditida</taxon>
        <taxon>Tylenchina</taxon>
        <taxon>Panagrolaimomorpha</taxon>
        <taxon>Strongyloidoidea</taxon>
        <taxon>Strongyloididae</taxon>
        <taxon>Strongyloides</taxon>
    </lineage>
</organism>
<dbReference type="GO" id="GO:0000070">
    <property type="term" value="P:mitotic sister chromatid segregation"/>
    <property type="evidence" value="ECO:0007669"/>
    <property type="project" value="TreeGrafter"/>
</dbReference>
<name>A0A0K0EQ61_STRER</name>
<proteinExistence type="predicted"/>
<reference evidence="2" key="1">
    <citation type="submission" date="2015-08" db="UniProtKB">
        <authorList>
            <consortium name="WormBaseParasite"/>
        </authorList>
    </citation>
    <scope>IDENTIFICATION</scope>
</reference>
<dbReference type="SUPFAM" id="SSF48371">
    <property type="entry name" value="ARM repeat"/>
    <property type="match status" value="1"/>
</dbReference>
<dbReference type="WBParaSite" id="SSTP_0001159000.1">
    <property type="protein sequence ID" value="SSTP_0001159000.1"/>
    <property type="gene ID" value="SSTP_0001159000"/>
</dbReference>
<accession>A0A0K0EQ61</accession>
<protein>
    <submittedName>
        <fullName evidence="2">Condensin complex subunit 1</fullName>
    </submittedName>
</protein>
<dbReference type="GO" id="GO:0000796">
    <property type="term" value="C:condensin complex"/>
    <property type="evidence" value="ECO:0007669"/>
    <property type="project" value="TreeGrafter"/>
</dbReference>
<dbReference type="InterPro" id="IPR016024">
    <property type="entry name" value="ARM-type_fold"/>
</dbReference>
<sequence length="870" mass="101139">MEKVDSTTIYSEPWVELYKDCFRNSQNMKKKIATLYKRKTEIAEAVKYLSVDDMLASIKSSDFLEKREGAKIAASFYYSIGPNLFRKTFGAVVSKITNDNHYERYAELLICTFTFVKGSVHDCPEDEQEREIELFVALVSSKIFEIAVFAEDKNLQKKFMNLVEAICDKSREVSKTNGNALRNNIVNNAQLLMHKSSLEFLYLDYSLRHKLDRLNTAIMMTYMFPINPKLKIEHFDGDSCFMFQVSTLKKHILDPFVPIRAFLAKEFLGILGRGWFQLDNNDLREILSLFVDKLANDSVAVVRSKVYEGLGLLSAYPFTGSCIVKLMKIKIPFILRDIDKSVRLAGLNCLDTLVTSKVLTLDTTHIKDFVVALEVEKDMALARKIVRLLVFPLFDDFINPEVVTSNYLNIFKEHFTQNRFANYLFHKWIQLDNLLNINAISKHVRNLLISSISLLRENLSQQSSLSELTPYEASQLKSQHSVNLDVVRCFVEAAATLYSKLRKQLMSLEKKKAVKVIDDIVLKLHSIVKKDYKDTQIYQVTMTLLEYLGNDIVIDEITRMLRSIENFTVPDDVIMEYFDRCVDHRPQHILDFILTGIEIIECDNKIKSSNGLKYFEKVIDYCSRLLYSTKTKNLIVKKWTFYVEKWSNNLENILKILEERCQIPEGEEFFFSDDLILKTLKIKFICSILLDSHKNNSIRALPGETSEGLVYSAWEFWMKFHCVIEKYYKNTTFVLENDGRFKERLFLFGLETFKELCSCYELNTSCVQEANSWLNTLNNVNSPETILISLLKVYPDIIDAMYHGPDLYNSIRNILHRYLINIKPWILECFSKECETSQKLCNEINRLWKVINNKFQSLVLINVAPLELDF</sequence>
<keyword evidence="1" id="KW-1185">Reference proteome</keyword>
<dbReference type="AlphaFoldDB" id="A0A0K0EQ61"/>
<evidence type="ECO:0000313" key="2">
    <source>
        <dbReference type="WBParaSite" id="SSTP_0001159000.1"/>
    </source>
</evidence>